<evidence type="ECO:0000313" key="3">
    <source>
        <dbReference type="Proteomes" id="UP000789375"/>
    </source>
</evidence>
<dbReference type="InterPro" id="IPR052972">
    <property type="entry name" value="Sacsin_chaperone_reg"/>
</dbReference>
<feature type="non-terminal residue" evidence="2">
    <location>
        <position position="1"/>
    </location>
</feature>
<dbReference type="PANTHER" id="PTHR15600">
    <property type="entry name" value="SACSIN"/>
    <property type="match status" value="1"/>
</dbReference>
<evidence type="ECO:0000259" key="1">
    <source>
        <dbReference type="Pfam" id="PF25794"/>
    </source>
</evidence>
<proteinExistence type="predicted"/>
<dbReference type="Pfam" id="PF25794">
    <property type="entry name" value="SACS"/>
    <property type="match status" value="1"/>
</dbReference>
<dbReference type="AlphaFoldDB" id="A0A9N9HCG3"/>
<dbReference type="PANTHER" id="PTHR15600:SF42">
    <property type="entry name" value="SACSIN"/>
    <property type="match status" value="1"/>
</dbReference>
<gene>
    <name evidence="2" type="ORF">FMOSSE_LOCUS12562</name>
</gene>
<feature type="domain" description="Sacsin/Nov" evidence="1">
    <location>
        <begin position="11"/>
        <end position="255"/>
    </location>
</feature>
<comment type="caution">
    <text evidence="2">The sequence shown here is derived from an EMBL/GenBank/DDBJ whole genome shotgun (WGS) entry which is preliminary data.</text>
</comment>
<sequence>MQEIGEEFDPQEPYTRRLSSILDEYPEGSQILREILQNSDDAKSTEQIFMLDHNTYPSNHLIDPILSNYKKFDLKLDRYQGSALLSKNNSMFDERDLRSLKNLANSEKRDQFNKIGVMGIGFNSIYHITDSPSFITGDKLVILDPHRWYFNGGIQFNFVQKNLAEKFPDSFAPFRIPPFSIPCDEPFKGTLFRYPLRNDTISDISKKTFKPKDILEIFRKFYENESINCLLFLKYVERISFYELKEGATEPELLYSIQLENANSVREQRRLLAENIVPMMDLLKSKNLGCNSQLESSYIASFCRQKGSFKEDTVSWIILNYLNDLQETEEYFQKNFGKNIRNHKFIPNVGLAVPLNDLNILGRLFCFLPFPIHMPFPVSVHGYFAVSTNRRSLWCSQDDDELAVDALAHLMISWNQYLFENVLPKAWVRLLCELPHKVPNIQSDDVYQFWPIIKKGASSSVITFCQKLLQNVIKVLGVKDRVFKGPSLSNTIGKVPENLKNSYDASSFKESGFHWLSLSIGYLKDNLHLEDMSNLLKIFGDVGFPIISVPNEIIDALNNSIHKDFLKVLSPAIGRIYLKHNRDRWQDQLSKEEAIALFKYVLIMNENFDEMEGLKIIPLESGKLGTLSRFSDSIVYVSPDDDYEKNVEHHIFKDQLDKFISRDNHGLCNRLRELAIDGWNLNIKILDEYAIANMIRFTLDPVNPFLEEMQISNHSVWIHKLWDYLINRNWDLKKFENIHLIPTSRSTLRKLNPPKKILSNQTNNISITPSLKVIFEKFGAVFVDNQFEEIAKCDKVSSYIIKPDDIISVLGSFQADTSYPSNLNRVLQPREISILVEYLSNYLRFVANDASNVIDVIKHLPIFSEVGNATSISLIGNQNWYLLPYGENNSYGEIIYPSERGKFLNSASPNLRYILEDIIKVPRLDSYNYWQNYVIPFLKSQPQRNIDIIIDKLLFDKSPSLLNELKDSLGETSFIPVGTLEMSQQKLISSNIKLANPTELFDPEDETIISLFFEDEHVFPTGKYGDPRYFSSLKLLGMKSILSPNDIISRINTIVTRVQNPAIDDDLIRTKALNLFKYLDERWDQLNDNSYEFMYAILRNEWIPTIDNSGRYIFSRLRNCYCKKYKNLVGLIAPTLDYDASNYEFLKILEQPDIKMVLKQLEICYN</sequence>
<dbReference type="SUPFAM" id="SSF55874">
    <property type="entry name" value="ATPase domain of HSP90 chaperone/DNA topoisomerase II/histidine kinase"/>
    <property type="match status" value="1"/>
</dbReference>
<name>A0A9N9HCG3_FUNMO</name>
<keyword evidence="3" id="KW-1185">Reference proteome</keyword>
<protein>
    <submittedName>
        <fullName evidence="2">6673_t:CDS:1</fullName>
    </submittedName>
</protein>
<reference evidence="2" key="1">
    <citation type="submission" date="2021-06" db="EMBL/GenBank/DDBJ databases">
        <authorList>
            <person name="Kallberg Y."/>
            <person name="Tangrot J."/>
            <person name="Rosling A."/>
        </authorList>
    </citation>
    <scope>NUCLEOTIDE SEQUENCE</scope>
    <source>
        <strain evidence="2">87-6 pot B 2015</strain>
    </source>
</reference>
<dbReference type="NCBIfam" id="NF047352">
    <property type="entry name" value="P_loop_sacsin"/>
    <property type="match status" value="1"/>
</dbReference>
<dbReference type="Gene3D" id="3.30.565.10">
    <property type="entry name" value="Histidine kinase-like ATPase, C-terminal domain"/>
    <property type="match status" value="1"/>
</dbReference>
<dbReference type="InterPro" id="IPR036890">
    <property type="entry name" value="HATPase_C_sf"/>
</dbReference>
<dbReference type="EMBL" id="CAJVPP010006110">
    <property type="protein sequence ID" value="CAG8674141.1"/>
    <property type="molecule type" value="Genomic_DNA"/>
</dbReference>
<accession>A0A9N9HCG3</accession>
<evidence type="ECO:0000313" key="2">
    <source>
        <dbReference type="EMBL" id="CAG8674141.1"/>
    </source>
</evidence>
<dbReference type="Proteomes" id="UP000789375">
    <property type="component" value="Unassembled WGS sequence"/>
</dbReference>
<dbReference type="GO" id="GO:0030544">
    <property type="term" value="F:Hsp70 protein binding"/>
    <property type="evidence" value="ECO:0007669"/>
    <property type="project" value="TreeGrafter"/>
</dbReference>
<organism evidence="2 3">
    <name type="scientific">Funneliformis mosseae</name>
    <name type="common">Endomycorrhizal fungus</name>
    <name type="synonym">Glomus mosseae</name>
    <dbReference type="NCBI Taxonomy" id="27381"/>
    <lineage>
        <taxon>Eukaryota</taxon>
        <taxon>Fungi</taxon>
        <taxon>Fungi incertae sedis</taxon>
        <taxon>Mucoromycota</taxon>
        <taxon>Glomeromycotina</taxon>
        <taxon>Glomeromycetes</taxon>
        <taxon>Glomerales</taxon>
        <taxon>Glomeraceae</taxon>
        <taxon>Funneliformis</taxon>
    </lineage>
</organism>
<dbReference type="InterPro" id="IPR058210">
    <property type="entry name" value="SACS/Nov_dom"/>
</dbReference>